<evidence type="ECO:0000313" key="3">
    <source>
        <dbReference type="Proteomes" id="UP000008827"/>
    </source>
</evidence>
<keyword evidence="3" id="KW-1185">Reference proteome</keyword>
<reference evidence="1 2" key="1">
    <citation type="journal article" date="2010" name="Nature">
        <title>Genome sequence of the palaeopolyploid soybean.</title>
        <authorList>
            <person name="Schmutz J."/>
            <person name="Cannon S.B."/>
            <person name="Schlueter J."/>
            <person name="Ma J."/>
            <person name="Mitros T."/>
            <person name="Nelson W."/>
            <person name="Hyten D.L."/>
            <person name="Song Q."/>
            <person name="Thelen J.J."/>
            <person name="Cheng J."/>
            <person name="Xu D."/>
            <person name="Hellsten U."/>
            <person name="May G.D."/>
            <person name="Yu Y."/>
            <person name="Sakurai T."/>
            <person name="Umezawa T."/>
            <person name="Bhattacharyya M.K."/>
            <person name="Sandhu D."/>
            <person name="Valliyodan B."/>
            <person name="Lindquist E."/>
            <person name="Peto M."/>
            <person name="Grant D."/>
            <person name="Shu S."/>
            <person name="Goodstein D."/>
            <person name="Barry K."/>
            <person name="Futrell-Griggs M."/>
            <person name="Abernathy B."/>
            <person name="Du J."/>
            <person name="Tian Z."/>
            <person name="Zhu L."/>
            <person name="Gill N."/>
            <person name="Joshi T."/>
            <person name="Libault M."/>
            <person name="Sethuraman A."/>
            <person name="Zhang X.-C."/>
            <person name="Shinozaki K."/>
            <person name="Nguyen H.T."/>
            <person name="Wing R.A."/>
            <person name="Cregan P."/>
            <person name="Specht J."/>
            <person name="Grimwood J."/>
            <person name="Rokhsar D."/>
            <person name="Stacey G."/>
            <person name="Shoemaker R.C."/>
            <person name="Jackson S.A."/>
        </authorList>
    </citation>
    <scope>NUCLEOTIDE SEQUENCE</scope>
    <source>
        <strain evidence="2">cv. Williams 82</strain>
        <tissue evidence="1">Callus</tissue>
    </source>
</reference>
<name>A0A0R0IR47_SOYBN</name>
<dbReference type="EnsemblPlants" id="KRH44734">
    <property type="protein sequence ID" value="KRH44734"/>
    <property type="gene ID" value="GLYMA_08G227800"/>
</dbReference>
<sequence length="68" mass="8240">MNFFGQSYFPINKNGNKTGRADRENRKFESAYMWFGLLREFLSYTIYKNAILKKLLDLYILFNQKEDE</sequence>
<dbReference type="InParanoid" id="A0A0R0IR47"/>
<gene>
    <name evidence="1" type="ORF">GLYMA_08G227800</name>
</gene>
<dbReference type="Proteomes" id="UP000008827">
    <property type="component" value="Chromosome 8"/>
</dbReference>
<proteinExistence type="predicted"/>
<reference evidence="1" key="3">
    <citation type="submission" date="2018-07" db="EMBL/GenBank/DDBJ databases">
        <title>WGS assembly of Glycine max.</title>
        <authorList>
            <person name="Schmutz J."/>
            <person name="Cannon S."/>
            <person name="Schlueter J."/>
            <person name="Ma J."/>
            <person name="Mitros T."/>
            <person name="Nelson W."/>
            <person name="Hyten D."/>
            <person name="Song Q."/>
            <person name="Thelen J."/>
            <person name="Cheng J."/>
            <person name="Xu D."/>
            <person name="Hellsten U."/>
            <person name="May G."/>
            <person name="Yu Y."/>
            <person name="Sakurai T."/>
            <person name="Umezawa T."/>
            <person name="Bhattacharyya M."/>
            <person name="Sandhu D."/>
            <person name="Valliyodan B."/>
            <person name="Lindquist E."/>
            <person name="Peto M."/>
            <person name="Grant D."/>
            <person name="Shu S."/>
            <person name="Goodstein D."/>
            <person name="Barry K."/>
            <person name="Futrell-Griggs M."/>
            <person name="Abernathy B."/>
            <person name="Du J."/>
            <person name="Tian Z."/>
            <person name="Zhu L."/>
            <person name="Gill N."/>
            <person name="Joshi T."/>
            <person name="Libault M."/>
            <person name="Sethuraman A."/>
            <person name="Zhang X."/>
            <person name="Shinozaki K."/>
            <person name="Nguyen H."/>
            <person name="Wing R."/>
            <person name="Cregan P."/>
            <person name="Specht J."/>
            <person name="Grimwood J."/>
            <person name="Rokhsar D."/>
            <person name="Stacey G."/>
            <person name="Shoemaker R."/>
            <person name="Jackson S."/>
        </authorList>
    </citation>
    <scope>NUCLEOTIDE SEQUENCE</scope>
    <source>
        <tissue evidence="1">Callus</tissue>
    </source>
</reference>
<protein>
    <submittedName>
        <fullName evidence="1 2">Uncharacterized protein</fullName>
    </submittedName>
</protein>
<dbReference type="AlphaFoldDB" id="A0A0R0IR47"/>
<organism evidence="1">
    <name type="scientific">Glycine max</name>
    <name type="common">Soybean</name>
    <name type="synonym">Glycine hispida</name>
    <dbReference type="NCBI Taxonomy" id="3847"/>
    <lineage>
        <taxon>Eukaryota</taxon>
        <taxon>Viridiplantae</taxon>
        <taxon>Streptophyta</taxon>
        <taxon>Embryophyta</taxon>
        <taxon>Tracheophyta</taxon>
        <taxon>Spermatophyta</taxon>
        <taxon>Magnoliopsida</taxon>
        <taxon>eudicotyledons</taxon>
        <taxon>Gunneridae</taxon>
        <taxon>Pentapetalae</taxon>
        <taxon>rosids</taxon>
        <taxon>fabids</taxon>
        <taxon>Fabales</taxon>
        <taxon>Fabaceae</taxon>
        <taxon>Papilionoideae</taxon>
        <taxon>50 kb inversion clade</taxon>
        <taxon>NPAAA clade</taxon>
        <taxon>indigoferoid/millettioid clade</taxon>
        <taxon>Phaseoleae</taxon>
        <taxon>Glycine</taxon>
        <taxon>Glycine subgen. Soja</taxon>
    </lineage>
</organism>
<evidence type="ECO:0000313" key="1">
    <source>
        <dbReference type="EMBL" id="KRH44734.1"/>
    </source>
</evidence>
<evidence type="ECO:0000313" key="2">
    <source>
        <dbReference type="EnsemblPlants" id="KRH44734"/>
    </source>
</evidence>
<reference evidence="2" key="2">
    <citation type="submission" date="2018-02" db="UniProtKB">
        <authorList>
            <consortium name="EnsemblPlants"/>
        </authorList>
    </citation>
    <scope>IDENTIFICATION</scope>
    <source>
        <strain evidence="2">Williams 82</strain>
    </source>
</reference>
<dbReference type="EMBL" id="CM000841">
    <property type="protein sequence ID" value="KRH44734.1"/>
    <property type="molecule type" value="Genomic_DNA"/>
</dbReference>
<dbReference type="Gramene" id="KRH44734">
    <property type="protein sequence ID" value="KRH44734"/>
    <property type="gene ID" value="GLYMA_08G227800"/>
</dbReference>
<accession>A0A0R0IR47</accession>